<dbReference type="OrthoDB" id="8970312at2"/>
<organism evidence="3 4">
    <name type="scientific">Cupriavidus basilensis</name>
    <dbReference type="NCBI Taxonomy" id="68895"/>
    <lineage>
        <taxon>Bacteria</taxon>
        <taxon>Pseudomonadati</taxon>
        <taxon>Pseudomonadota</taxon>
        <taxon>Betaproteobacteria</taxon>
        <taxon>Burkholderiales</taxon>
        <taxon>Burkholderiaceae</taxon>
        <taxon>Cupriavidus</taxon>
    </lineage>
</organism>
<evidence type="ECO:0000256" key="2">
    <source>
        <dbReference type="SAM" id="SignalP"/>
    </source>
</evidence>
<feature type="chain" id="PRO_5002185785" evidence="2">
    <location>
        <begin position="28"/>
        <end position="116"/>
    </location>
</feature>
<feature type="signal peptide" evidence="2">
    <location>
        <begin position="1"/>
        <end position="27"/>
    </location>
</feature>
<name>A0A0C4YPA2_9BURK</name>
<feature type="region of interest" description="Disordered" evidence="1">
    <location>
        <begin position="51"/>
        <end position="81"/>
    </location>
</feature>
<dbReference type="Proteomes" id="UP000031843">
    <property type="component" value="Chromosome secondary"/>
</dbReference>
<gene>
    <name evidence="3" type="ORF">RR42_s2739</name>
</gene>
<dbReference type="EMBL" id="CP010537">
    <property type="protein sequence ID" value="AJG24320.1"/>
    <property type="molecule type" value="Genomic_DNA"/>
</dbReference>
<sequence>MIKKRITTLVSAAAFGVCLLAATQAGATGPKDSTNAGDKYGYALHNGKRDPFTDGARVGDRRSPFTDGARVGDRRDSFTDGAHGSAAAALDLAGRDLTGVSAAPAHGAADNRQASA</sequence>
<feature type="compositionally biased region" description="Basic and acidic residues" evidence="1">
    <location>
        <begin position="51"/>
        <end position="78"/>
    </location>
</feature>
<protein>
    <submittedName>
        <fullName evidence="3">Uncharacterized protein</fullName>
    </submittedName>
</protein>
<dbReference type="AlphaFoldDB" id="A0A0C4YPA2"/>
<accession>A0A0C4YPA2</accession>
<keyword evidence="4" id="KW-1185">Reference proteome</keyword>
<evidence type="ECO:0000313" key="4">
    <source>
        <dbReference type="Proteomes" id="UP000031843"/>
    </source>
</evidence>
<proteinExistence type="predicted"/>
<dbReference type="RefSeq" id="WP_043356419.1">
    <property type="nucleotide sequence ID" value="NZ_CP010537.1"/>
</dbReference>
<dbReference type="KEGG" id="cbw:RR42_s2739"/>
<reference evidence="3 4" key="1">
    <citation type="journal article" date="2015" name="Genome Announc.">
        <title>Complete Genome Sequence of Cupriavidus basilensis 4G11, Isolated from the Oak Ridge Field Research Center Site.</title>
        <authorList>
            <person name="Ray J."/>
            <person name="Waters R.J."/>
            <person name="Skerker J.M."/>
            <person name="Kuehl J.V."/>
            <person name="Price M.N."/>
            <person name="Huang J."/>
            <person name="Chakraborty R."/>
            <person name="Arkin A.P."/>
            <person name="Deutschbauer A."/>
        </authorList>
    </citation>
    <scope>NUCLEOTIDE SEQUENCE [LARGE SCALE GENOMIC DNA]</scope>
    <source>
        <strain evidence="3">4G11</strain>
    </source>
</reference>
<keyword evidence="2" id="KW-0732">Signal</keyword>
<evidence type="ECO:0000313" key="3">
    <source>
        <dbReference type="EMBL" id="AJG24320.1"/>
    </source>
</evidence>
<evidence type="ECO:0000256" key="1">
    <source>
        <dbReference type="SAM" id="MobiDB-lite"/>
    </source>
</evidence>